<dbReference type="RefSeq" id="WP_188651337.1">
    <property type="nucleotide sequence ID" value="NZ_BMIN01000003.1"/>
</dbReference>
<evidence type="ECO:0000259" key="1">
    <source>
        <dbReference type="Pfam" id="PF08241"/>
    </source>
</evidence>
<keyword evidence="2" id="KW-0808">Transferase</keyword>
<dbReference type="PANTHER" id="PTHR43861:SF1">
    <property type="entry name" value="TRANS-ACONITATE 2-METHYLTRANSFERASE"/>
    <property type="match status" value="1"/>
</dbReference>
<dbReference type="InterPro" id="IPR029063">
    <property type="entry name" value="SAM-dependent_MTases_sf"/>
</dbReference>
<keyword evidence="2" id="KW-0489">Methyltransferase</keyword>
<sequence length="227" mass="25435">MSDSFNWHEAATKKWDQNVTFWSEKSRSMWSQGSRAGIIPFIKNYIPDGSKMADIGCGDGHGAFLLSEAGYTVTGVDLSPKMIEHANQMRGDRLTFTQGDLADLPFAEDTYDGLMAINSLEWTEDPKGALEELRRVLKPGGRLCVAILGPTAGPRQNSYRRLYGEDVICNTMMPWEFEQLAKEGGWGAISYGYGVFKDGVKEDVVRSFPNQLQQALAFLWVFMLEKQ</sequence>
<accession>A0ABQ1PTR2</accession>
<dbReference type="Proteomes" id="UP000642571">
    <property type="component" value="Unassembled WGS sequence"/>
</dbReference>
<dbReference type="GO" id="GO:0032259">
    <property type="term" value="P:methylation"/>
    <property type="evidence" value="ECO:0007669"/>
    <property type="project" value="UniProtKB-KW"/>
</dbReference>
<comment type="caution">
    <text evidence="2">The sequence shown here is derived from an EMBL/GenBank/DDBJ whole genome shotgun (WGS) entry which is preliminary data.</text>
</comment>
<dbReference type="InterPro" id="IPR013216">
    <property type="entry name" value="Methyltransf_11"/>
</dbReference>
<evidence type="ECO:0000313" key="2">
    <source>
        <dbReference type="EMBL" id="GGD03790.1"/>
    </source>
</evidence>
<dbReference type="GO" id="GO:0008168">
    <property type="term" value="F:methyltransferase activity"/>
    <property type="evidence" value="ECO:0007669"/>
    <property type="project" value="UniProtKB-KW"/>
</dbReference>
<dbReference type="CDD" id="cd02440">
    <property type="entry name" value="AdoMet_MTases"/>
    <property type="match status" value="1"/>
</dbReference>
<protein>
    <submittedName>
        <fullName evidence="2">Methyltransferase</fullName>
    </submittedName>
</protein>
<dbReference type="Gene3D" id="3.40.50.150">
    <property type="entry name" value="Vaccinia Virus protein VP39"/>
    <property type="match status" value="1"/>
</dbReference>
<dbReference type="SUPFAM" id="SSF53335">
    <property type="entry name" value="S-adenosyl-L-methionine-dependent methyltransferases"/>
    <property type="match status" value="1"/>
</dbReference>
<proteinExistence type="predicted"/>
<gene>
    <name evidence="2" type="ORF">GCM10011389_09170</name>
</gene>
<reference evidence="3" key="1">
    <citation type="journal article" date="2019" name="Int. J. Syst. Evol. Microbiol.">
        <title>The Global Catalogue of Microorganisms (GCM) 10K type strain sequencing project: providing services to taxonomists for standard genome sequencing and annotation.</title>
        <authorList>
            <consortium name="The Broad Institute Genomics Platform"/>
            <consortium name="The Broad Institute Genome Sequencing Center for Infectious Disease"/>
            <person name="Wu L."/>
            <person name="Ma J."/>
        </authorList>
    </citation>
    <scope>NUCLEOTIDE SEQUENCE [LARGE SCALE GENOMIC DNA]</scope>
    <source>
        <strain evidence="3">CGMCC 1.15353</strain>
    </source>
</reference>
<dbReference type="EMBL" id="BMIN01000003">
    <property type="protein sequence ID" value="GGD03790.1"/>
    <property type="molecule type" value="Genomic_DNA"/>
</dbReference>
<feature type="domain" description="Methyltransferase type 11" evidence="1">
    <location>
        <begin position="54"/>
        <end position="144"/>
    </location>
</feature>
<organism evidence="2 3">
    <name type="scientific">Pontibacillus salipaludis</name>
    <dbReference type="NCBI Taxonomy" id="1697394"/>
    <lineage>
        <taxon>Bacteria</taxon>
        <taxon>Bacillati</taxon>
        <taxon>Bacillota</taxon>
        <taxon>Bacilli</taxon>
        <taxon>Bacillales</taxon>
        <taxon>Bacillaceae</taxon>
        <taxon>Pontibacillus</taxon>
    </lineage>
</organism>
<evidence type="ECO:0000313" key="3">
    <source>
        <dbReference type="Proteomes" id="UP000642571"/>
    </source>
</evidence>
<name>A0ABQ1PTR2_9BACI</name>
<dbReference type="PANTHER" id="PTHR43861">
    <property type="entry name" value="TRANS-ACONITATE 2-METHYLTRANSFERASE-RELATED"/>
    <property type="match status" value="1"/>
</dbReference>
<keyword evidence="3" id="KW-1185">Reference proteome</keyword>
<dbReference type="Pfam" id="PF08241">
    <property type="entry name" value="Methyltransf_11"/>
    <property type="match status" value="1"/>
</dbReference>